<comment type="caution">
    <text evidence="2">The sequence shown here is derived from an EMBL/GenBank/DDBJ whole genome shotgun (WGS) entry which is preliminary data.</text>
</comment>
<evidence type="ECO:0000256" key="1">
    <source>
        <dbReference type="SAM" id="MobiDB-lite"/>
    </source>
</evidence>
<feature type="compositionally biased region" description="Low complexity" evidence="1">
    <location>
        <begin position="84"/>
        <end position="108"/>
    </location>
</feature>
<protein>
    <submittedName>
        <fullName evidence="2">Uncharacterized protein</fullName>
    </submittedName>
</protein>
<sequence length="136" mass="14099">MADQELPVDATVGRLQDDVEFLRIGCDKLARAGRDSTERFNSLEKQIINIGAESNSKIGALERQMILISGALARIEAQAFVPQPAAAPTNAPTEAAPSSSSQPATTTEIPPPPAAEKSTTHAASAPTNAPPEAAPS</sequence>
<gene>
    <name evidence="2" type="ORF">DY000_02009591</name>
</gene>
<name>A0ABQ7BUL6_BRACR</name>
<reference evidence="2 3" key="1">
    <citation type="journal article" date="2020" name="BMC Genomics">
        <title>Intraspecific diversification of the crop wild relative Brassica cretica Lam. using demographic model selection.</title>
        <authorList>
            <person name="Kioukis A."/>
            <person name="Michalopoulou V.A."/>
            <person name="Briers L."/>
            <person name="Pirintsos S."/>
            <person name="Studholme D.J."/>
            <person name="Pavlidis P."/>
            <person name="Sarris P.F."/>
        </authorList>
    </citation>
    <scope>NUCLEOTIDE SEQUENCE [LARGE SCALE GENOMIC DNA]</scope>
    <source>
        <strain evidence="3">cv. PFS-1207/04</strain>
    </source>
</reference>
<organism evidence="2 3">
    <name type="scientific">Brassica cretica</name>
    <name type="common">Mustard</name>
    <dbReference type="NCBI Taxonomy" id="69181"/>
    <lineage>
        <taxon>Eukaryota</taxon>
        <taxon>Viridiplantae</taxon>
        <taxon>Streptophyta</taxon>
        <taxon>Embryophyta</taxon>
        <taxon>Tracheophyta</taxon>
        <taxon>Spermatophyta</taxon>
        <taxon>Magnoliopsida</taxon>
        <taxon>eudicotyledons</taxon>
        <taxon>Gunneridae</taxon>
        <taxon>Pentapetalae</taxon>
        <taxon>rosids</taxon>
        <taxon>malvids</taxon>
        <taxon>Brassicales</taxon>
        <taxon>Brassicaceae</taxon>
        <taxon>Brassiceae</taxon>
        <taxon>Brassica</taxon>
    </lineage>
</organism>
<dbReference type="Proteomes" id="UP000266723">
    <property type="component" value="Unassembled WGS sequence"/>
</dbReference>
<evidence type="ECO:0000313" key="3">
    <source>
        <dbReference type="Proteomes" id="UP000266723"/>
    </source>
</evidence>
<proteinExistence type="predicted"/>
<evidence type="ECO:0000313" key="2">
    <source>
        <dbReference type="EMBL" id="KAF3543549.1"/>
    </source>
</evidence>
<dbReference type="EMBL" id="QGKV02000832">
    <property type="protein sequence ID" value="KAF3543549.1"/>
    <property type="molecule type" value="Genomic_DNA"/>
</dbReference>
<feature type="region of interest" description="Disordered" evidence="1">
    <location>
        <begin position="84"/>
        <end position="136"/>
    </location>
</feature>
<keyword evidence="3" id="KW-1185">Reference proteome</keyword>
<accession>A0ABQ7BUL6</accession>